<comment type="caution">
    <text evidence="5">The sequence shown here is derived from an EMBL/GenBank/DDBJ whole genome shotgun (WGS) entry which is preliminary data.</text>
</comment>
<reference evidence="5 6" key="1">
    <citation type="journal article" date="2018" name="Genome Biol. Evol.">
        <title>Multiple Roots of Fruiting Body Formation in Amoebozoa.</title>
        <authorList>
            <person name="Hillmann F."/>
            <person name="Forbes G."/>
            <person name="Novohradska S."/>
            <person name="Ferling I."/>
            <person name="Riege K."/>
            <person name="Groth M."/>
            <person name="Westermann M."/>
            <person name="Marz M."/>
            <person name="Spaller T."/>
            <person name="Winckler T."/>
            <person name="Schaap P."/>
            <person name="Glockner G."/>
        </authorList>
    </citation>
    <scope>NUCLEOTIDE SEQUENCE [LARGE SCALE GENOMIC DNA]</scope>
    <source>
        <strain evidence="5 6">Jena</strain>
    </source>
</reference>
<evidence type="ECO:0000313" key="5">
    <source>
        <dbReference type="EMBL" id="PRP85407.1"/>
    </source>
</evidence>
<feature type="region of interest" description="Disordered" evidence="4">
    <location>
        <begin position="20"/>
        <end position="88"/>
    </location>
</feature>
<evidence type="ECO:0000256" key="4">
    <source>
        <dbReference type="SAM" id="MobiDB-lite"/>
    </source>
</evidence>
<sequence length="550" mass="61749">MSHLLEKMEEEALAAAIAASLAESHGTEVKKKGRRSDPISIEESPHSHQKKKRKAVTVDISDDEIVESIGENEPSRPSTVEESNGSPKIAWSGSPCGESFFLNSLEGIHPSGNQNCVNLRQLMDVENDLESILCSSFSTDYKWFLTRIPSHVAVTVISHWNVNKDQEGTHVINGRLTVVHPPLLQYGNVHAKMMMLLYKKKMRLIISSANLTEGEWEGLTQCVWYQDFPKYAGKNVDISETEISLDFRQQLYSFLRSVKLNPNFLNAYDFTSVKVERRTASLSLTLHEVRLVISVSGKHHETDAHDFGYLRMKSVLSRHFACDSIMDSIIAYQTSSLGAICHQNWLKEFSKNVGSTTSGSAAHDVSVLFPTKNSIVKRSNMNGSDMIFLHNSHYTTAGVPKRMYDIIPKDLARKRNLLHSKIMYRTLKNEDGEVTHGWCYIGSHNLSPSAWGRYRGDFQILNYEMGVLFVTQDPSQSNGKSCGLEWLNSLPFSTDLIPYDDDDEPWTPYLVAHSFTFEAEAGGARFEVLIDGVLCGPFIKINDPVCNTSV</sequence>
<feature type="site" description="Interaction with DNA" evidence="3">
    <location>
        <position position="447"/>
    </location>
</feature>
<dbReference type="GO" id="GO:0005634">
    <property type="term" value="C:nucleus"/>
    <property type="evidence" value="ECO:0007669"/>
    <property type="project" value="InterPro"/>
</dbReference>
<dbReference type="Proteomes" id="UP000241769">
    <property type="component" value="Unassembled WGS sequence"/>
</dbReference>
<evidence type="ECO:0000313" key="6">
    <source>
        <dbReference type="Proteomes" id="UP000241769"/>
    </source>
</evidence>
<feature type="binding site" evidence="2">
    <location>
        <position position="192"/>
    </location>
    <ligand>
        <name>substrate</name>
    </ligand>
</feature>
<dbReference type="EMBL" id="MDYQ01000045">
    <property type="protein sequence ID" value="PRP85407.1"/>
    <property type="molecule type" value="Genomic_DNA"/>
</dbReference>
<feature type="binding site" evidence="2">
    <location>
        <position position="421"/>
    </location>
    <ligand>
        <name>substrate</name>
    </ligand>
</feature>
<proteinExistence type="predicted"/>
<dbReference type="SUPFAM" id="SSF56024">
    <property type="entry name" value="Phospholipase D/nuclease"/>
    <property type="match status" value="2"/>
</dbReference>
<accession>A0A2P6NN88</accession>
<dbReference type="AlphaFoldDB" id="A0A2P6NN88"/>
<keyword evidence="6" id="KW-1185">Reference proteome</keyword>
<dbReference type="InterPro" id="IPR010347">
    <property type="entry name" value="Tdp1"/>
</dbReference>
<organism evidence="5 6">
    <name type="scientific">Planoprotostelium fungivorum</name>
    <dbReference type="NCBI Taxonomy" id="1890364"/>
    <lineage>
        <taxon>Eukaryota</taxon>
        <taxon>Amoebozoa</taxon>
        <taxon>Evosea</taxon>
        <taxon>Variosea</taxon>
        <taxon>Cavosteliida</taxon>
        <taxon>Cavosteliaceae</taxon>
        <taxon>Planoprotostelium</taxon>
    </lineage>
</organism>
<dbReference type="CDD" id="cd09122">
    <property type="entry name" value="PLDc_Tdp1_1"/>
    <property type="match status" value="1"/>
</dbReference>
<dbReference type="GO" id="GO:0008081">
    <property type="term" value="F:phosphoric diester hydrolase activity"/>
    <property type="evidence" value="ECO:0007669"/>
    <property type="project" value="InterPro"/>
</dbReference>
<dbReference type="OrthoDB" id="20291at2759"/>
<dbReference type="Gene3D" id="3.30.870.10">
    <property type="entry name" value="Endonuclease Chain A"/>
    <property type="match status" value="2"/>
</dbReference>
<dbReference type="FunCoup" id="A0A2P6NN88">
    <property type="interactions" value="78"/>
</dbReference>
<feature type="active site" description="Proton donor/acceptor" evidence="1">
    <location>
        <position position="419"/>
    </location>
</feature>
<evidence type="ECO:0000256" key="2">
    <source>
        <dbReference type="PIRSR" id="PIRSR610347-2"/>
    </source>
</evidence>
<evidence type="ECO:0000256" key="3">
    <source>
        <dbReference type="PIRSR" id="PIRSR610347-3"/>
    </source>
</evidence>
<evidence type="ECO:0000256" key="1">
    <source>
        <dbReference type="PIRSR" id="PIRSR610347-1"/>
    </source>
</evidence>
<evidence type="ECO:0008006" key="7">
    <source>
        <dbReference type="Google" id="ProtNLM"/>
    </source>
</evidence>
<protein>
    <recommendedName>
        <fullName evidence="7">Tyrosyl-DNA phosphodiesterase</fullName>
    </recommendedName>
</protein>
<feature type="compositionally biased region" description="Polar residues" evidence="4">
    <location>
        <begin position="75"/>
        <end position="86"/>
    </location>
</feature>
<dbReference type="PANTHER" id="PTHR12415">
    <property type="entry name" value="TYROSYL-DNA PHOSPHODIESTERASE 1"/>
    <property type="match status" value="1"/>
</dbReference>
<dbReference type="GO" id="GO:0006281">
    <property type="term" value="P:DNA repair"/>
    <property type="evidence" value="ECO:0007669"/>
    <property type="project" value="InterPro"/>
</dbReference>
<dbReference type="InParanoid" id="A0A2P6NN88"/>
<dbReference type="Pfam" id="PF06087">
    <property type="entry name" value="Tyr-DNA_phospho"/>
    <property type="match status" value="1"/>
</dbReference>
<feature type="active site" description="Nucleophile" evidence="1">
    <location>
        <position position="190"/>
    </location>
</feature>
<dbReference type="STRING" id="1890364.A0A2P6NN88"/>
<gene>
    <name evidence="5" type="ORF">PROFUN_06953</name>
</gene>
<name>A0A2P6NN88_9EUKA</name>